<evidence type="ECO:0000256" key="4">
    <source>
        <dbReference type="ARBA" id="ARBA00022723"/>
    </source>
</evidence>
<keyword evidence="11" id="KW-0812">Transmembrane</keyword>
<dbReference type="PANTHER" id="PTHR35008">
    <property type="entry name" value="BLL4482 PROTEIN-RELATED"/>
    <property type="match status" value="1"/>
</dbReference>
<accession>A0A2V4RKP2</accession>
<dbReference type="Pfam" id="PF00034">
    <property type="entry name" value="Cytochrom_C"/>
    <property type="match status" value="2"/>
</dbReference>
<comment type="subcellular location">
    <subcellularLocation>
        <location evidence="1">Cell membrane</location>
    </subcellularLocation>
</comment>
<dbReference type="PIRSF" id="PIRSF000018">
    <property type="entry name" value="Mb_ADH_cyt_c"/>
    <property type="match status" value="1"/>
</dbReference>
<evidence type="ECO:0000256" key="7">
    <source>
        <dbReference type="ARBA" id="ARBA00023004"/>
    </source>
</evidence>
<feature type="binding site" description="axial binding residue" evidence="10">
    <location>
        <position position="197"/>
    </location>
    <ligand>
        <name>heme c</name>
        <dbReference type="ChEBI" id="CHEBI:61717"/>
        <label>2</label>
    </ligand>
    <ligandPart>
        <name>Fe</name>
        <dbReference type="ChEBI" id="CHEBI:18248"/>
    </ligandPart>
</feature>
<keyword evidence="8 11" id="KW-0472">Membrane</keyword>
<dbReference type="GO" id="GO:0005886">
    <property type="term" value="C:plasma membrane"/>
    <property type="evidence" value="ECO:0007669"/>
    <property type="project" value="UniProtKB-SubCell"/>
</dbReference>
<feature type="transmembrane region" description="Helical" evidence="11">
    <location>
        <begin position="443"/>
        <end position="466"/>
    </location>
</feature>
<gene>
    <name evidence="14" type="ORF">CFR76_16900</name>
</gene>
<evidence type="ECO:0000313" key="15">
    <source>
        <dbReference type="Proteomes" id="UP000247371"/>
    </source>
</evidence>
<feature type="binding site" description="covalent" evidence="9">
    <location>
        <position position="336"/>
    </location>
    <ligand>
        <name>heme c</name>
        <dbReference type="ChEBI" id="CHEBI:61717"/>
        <label>3</label>
    </ligand>
</feature>
<dbReference type="RefSeq" id="WP_081749541.1">
    <property type="nucleotide sequence ID" value="NZ_NKUB01000059.1"/>
</dbReference>
<dbReference type="GO" id="GO:0005506">
    <property type="term" value="F:iron ion binding"/>
    <property type="evidence" value="ECO:0007669"/>
    <property type="project" value="InterPro"/>
</dbReference>
<feature type="binding site" description="covalent" evidence="9">
    <location>
        <position position="46"/>
    </location>
    <ligand>
        <name>heme c</name>
        <dbReference type="ChEBI" id="CHEBI:61717"/>
        <label>1</label>
    </ligand>
</feature>
<keyword evidence="7 10" id="KW-0408">Iron</keyword>
<dbReference type="AlphaFoldDB" id="A0A2V4RKP2"/>
<name>A0A2V4RKP2_9PROT</name>
<feature type="domain" description="Cytochrome c" evidence="13">
    <location>
        <begin position="178"/>
        <end position="287"/>
    </location>
</feature>
<evidence type="ECO:0000256" key="10">
    <source>
        <dbReference type="PIRSR" id="PIRSR000018-51"/>
    </source>
</evidence>
<evidence type="ECO:0000256" key="1">
    <source>
        <dbReference type="ARBA" id="ARBA00004236"/>
    </source>
</evidence>
<feature type="binding site" description="covalent" evidence="9">
    <location>
        <position position="49"/>
    </location>
    <ligand>
        <name>heme c</name>
        <dbReference type="ChEBI" id="CHEBI:61717"/>
        <label>1</label>
    </ligand>
</feature>
<organism evidence="14 15">
    <name type="scientific">Komagataeibacter swingsii</name>
    <dbReference type="NCBI Taxonomy" id="215220"/>
    <lineage>
        <taxon>Bacteria</taxon>
        <taxon>Pseudomonadati</taxon>
        <taxon>Pseudomonadota</taxon>
        <taxon>Alphaproteobacteria</taxon>
        <taxon>Acetobacterales</taxon>
        <taxon>Acetobacteraceae</taxon>
        <taxon>Komagataeibacter</taxon>
    </lineage>
</organism>
<evidence type="ECO:0000256" key="9">
    <source>
        <dbReference type="PIRSR" id="PIRSR000018-50"/>
    </source>
</evidence>
<dbReference type="PROSITE" id="PS51007">
    <property type="entry name" value="CYTC"/>
    <property type="match status" value="3"/>
</dbReference>
<feature type="domain" description="Cytochrome c" evidence="13">
    <location>
        <begin position="323"/>
        <end position="417"/>
    </location>
</feature>
<comment type="cofactor">
    <cofactor evidence="9">
        <name>heme c</name>
        <dbReference type="ChEBI" id="CHEBI:61717"/>
    </cofactor>
    <text evidence="9">Binds 3 heme c groups covalently per subunit.</text>
</comment>
<feature type="binding site" description="covalent" evidence="9">
    <location>
        <position position="339"/>
    </location>
    <ligand>
        <name>heme c</name>
        <dbReference type="ChEBI" id="CHEBI:61717"/>
        <label>3</label>
    </ligand>
</feature>
<feature type="domain" description="Cytochrome c" evidence="13">
    <location>
        <begin position="32"/>
        <end position="135"/>
    </location>
</feature>
<keyword evidence="3 9" id="KW-0349">Heme</keyword>
<keyword evidence="2" id="KW-1003">Cell membrane</keyword>
<dbReference type="PANTHER" id="PTHR35008:SF8">
    <property type="entry name" value="ALCOHOL DEHYDROGENASE CYTOCHROME C SUBUNIT"/>
    <property type="match status" value="1"/>
</dbReference>
<feature type="binding site" description="covalent" evidence="9">
    <location>
        <position position="196"/>
    </location>
    <ligand>
        <name>heme c</name>
        <dbReference type="ChEBI" id="CHEBI:61717"/>
        <label>2</label>
    </ligand>
</feature>
<evidence type="ECO:0000256" key="11">
    <source>
        <dbReference type="SAM" id="Phobius"/>
    </source>
</evidence>
<evidence type="ECO:0000256" key="8">
    <source>
        <dbReference type="ARBA" id="ARBA00023136"/>
    </source>
</evidence>
<evidence type="ECO:0000259" key="13">
    <source>
        <dbReference type="PROSITE" id="PS51007"/>
    </source>
</evidence>
<feature type="binding site" description="axial binding residue" evidence="10">
    <location>
        <position position="50"/>
    </location>
    <ligand>
        <name>heme c</name>
        <dbReference type="ChEBI" id="CHEBI:61717"/>
        <label>1</label>
    </ligand>
    <ligandPart>
        <name>Fe</name>
        <dbReference type="ChEBI" id="CHEBI:18248"/>
    </ligandPart>
</feature>
<dbReference type="InterPro" id="IPR009056">
    <property type="entry name" value="Cyt_c-like_dom"/>
</dbReference>
<proteinExistence type="predicted"/>
<dbReference type="Gene3D" id="1.10.760.10">
    <property type="entry name" value="Cytochrome c-like domain"/>
    <property type="match status" value="2"/>
</dbReference>
<keyword evidence="5 12" id="KW-0732">Signal</keyword>
<dbReference type="GO" id="GO:0020037">
    <property type="term" value="F:heme binding"/>
    <property type="evidence" value="ECO:0007669"/>
    <property type="project" value="InterPro"/>
</dbReference>
<dbReference type="Proteomes" id="UP000247371">
    <property type="component" value="Unassembled WGS sequence"/>
</dbReference>
<dbReference type="EMBL" id="NKUB01000059">
    <property type="protein sequence ID" value="PYD68122.1"/>
    <property type="molecule type" value="Genomic_DNA"/>
</dbReference>
<feature type="signal peptide" evidence="12">
    <location>
        <begin position="1"/>
        <end position="28"/>
    </location>
</feature>
<evidence type="ECO:0000256" key="5">
    <source>
        <dbReference type="ARBA" id="ARBA00022729"/>
    </source>
</evidence>
<feature type="binding site" description="covalent" evidence="9">
    <location>
        <position position="193"/>
    </location>
    <ligand>
        <name>heme c</name>
        <dbReference type="ChEBI" id="CHEBI:61717"/>
        <label>2</label>
    </ligand>
</feature>
<evidence type="ECO:0000256" key="3">
    <source>
        <dbReference type="ARBA" id="ARBA00022617"/>
    </source>
</evidence>
<feature type="binding site" description="axial binding residue" evidence="10">
    <location>
        <position position="340"/>
    </location>
    <ligand>
        <name>heme c</name>
        <dbReference type="ChEBI" id="CHEBI:61717"/>
        <label>3</label>
    </ligand>
    <ligandPart>
        <name>Fe</name>
        <dbReference type="ChEBI" id="CHEBI:18248"/>
    </ligandPart>
</feature>
<dbReference type="InterPro" id="IPR014353">
    <property type="entry name" value="Membr-bd_ADH_cyt_c"/>
</dbReference>
<dbReference type="InterPro" id="IPR051459">
    <property type="entry name" value="Cytochrome_c-type_DH"/>
</dbReference>
<dbReference type="SUPFAM" id="SSF46626">
    <property type="entry name" value="Cytochrome c"/>
    <property type="match status" value="3"/>
</dbReference>
<keyword evidence="6" id="KW-0677">Repeat</keyword>
<keyword evidence="15" id="KW-1185">Reference proteome</keyword>
<feature type="chain" id="PRO_5016004096" evidence="12">
    <location>
        <begin position="29"/>
        <end position="475"/>
    </location>
</feature>
<dbReference type="InterPro" id="IPR036909">
    <property type="entry name" value="Cyt_c-like_dom_sf"/>
</dbReference>
<dbReference type="GO" id="GO:0009055">
    <property type="term" value="F:electron transfer activity"/>
    <property type="evidence" value="ECO:0007669"/>
    <property type="project" value="InterPro"/>
</dbReference>
<evidence type="ECO:0000256" key="12">
    <source>
        <dbReference type="SAM" id="SignalP"/>
    </source>
</evidence>
<keyword evidence="4 10" id="KW-0479">Metal-binding</keyword>
<protein>
    <submittedName>
        <fullName evidence="14">Cytochrome C</fullName>
    </submittedName>
</protein>
<dbReference type="GO" id="GO:0016614">
    <property type="term" value="F:oxidoreductase activity, acting on CH-OH group of donors"/>
    <property type="evidence" value="ECO:0007669"/>
    <property type="project" value="InterPro"/>
</dbReference>
<keyword evidence="11" id="KW-1133">Transmembrane helix</keyword>
<evidence type="ECO:0000256" key="2">
    <source>
        <dbReference type="ARBA" id="ARBA00022475"/>
    </source>
</evidence>
<reference evidence="14 15" key="1">
    <citation type="submission" date="2017-07" db="EMBL/GenBank/DDBJ databases">
        <title>A draft genome sequence of Komagataeibacter swingsii LMG 22125.</title>
        <authorList>
            <person name="Skraban J."/>
            <person name="Cleenwerck I."/>
            <person name="Vandamme P."/>
            <person name="Trcek J."/>
        </authorList>
    </citation>
    <scope>NUCLEOTIDE SEQUENCE [LARGE SCALE GENOMIC DNA]</scope>
    <source>
        <strain evidence="14 15">LMG 22125</strain>
    </source>
</reference>
<sequence length="475" mass="51006">MIQRSFFYTVTVCSLAIIALSATHPAKADPLGDPQRGQYLAVASDCVACHTAPHGQPFAGGLAMHTPLGIMYSTNITPSLSAGIGHYSLEDFDKAVRRGVRKDGANLYPAMPYTAYSYLTDQDIADLYAYFQKDVAPVDKKGPVTALPFPMNIRFSMSFWNMLFLNGKPYQADATKSAEWNRGAYLVQGATHCGTCHTHRGFLMQEDLAHPLSGASLGTWYAPNITPDTVSGIGSWSDQDLTEYLRTGRLHGKAQAGGGMGEAVEHSFSHMSSGDLNAISVYLRSLKPVSDPNDHASSRFQQGHDLNPSVELRGVTPILDHNDNTASGAALFMGNCASCHGASAQGSKDGYYPSLWHNSVTGASRGDNLISTILYGVSRSVEGRQAFMPGFGGKSGDAVQLDDSQIARLSNFVFKTYGRPDVQVTPQDVALIRKGGPASPLLLLSRVGMAAGAILVLILCAVVFVIRRHKTRNVV</sequence>
<evidence type="ECO:0000313" key="14">
    <source>
        <dbReference type="EMBL" id="PYD68122.1"/>
    </source>
</evidence>
<comment type="caution">
    <text evidence="14">The sequence shown here is derived from an EMBL/GenBank/DDBJ whole genome shotgun (WGS) entry which is preliminary data.</text>
</comment>
<evidence type="ECO:0000256" key="6">
    <source>
        <dbReference type="ARBA" id="ARBA00022737"/>
    </source>
</evidence>